<evidence type="ECO:0000313" key="8">
    <source>
        <dbReference type="Proteomes" id="UP001228049"/>
    </source>
</evidence>
<dbReference type="GO" id="GO:0003677">
    <property type="term" value="F:DNA binding"/>
    <property type="evidence" value="ECO:0007669"/>
    <property type="project" value="UniProtKB-KW"/>
</dbReference>
<reference evidence="7" key="1">
    <citation type="submission" date="2023-04" db="EMBL/GenBank/DDBJ databases">
        <title>Chromosome-level genome of Chaenocephalus aceratus.</title>
        <authorList>
            <person name="Park H."/>
        </authorList>
    </citation>
    <scope>NUCLEOTIDE SEQUENCE</scope>
    <source>
        <strain evidence="7">DE</strain>
        <tissue evidence="7">Muscle</tissue>
    </source>
</reference>
<keyword evidence="2" id="KW-0863">Zinc-finger</keyword>
<comment type="caution">
    <text evidence="7">The sequence shown here is derived from an EMBL/GenBank/DDBJ whole genome shotgun (WGS) entry which is preliminary data.</text>
</comment>
<keyword evidence="1" id="KW-0479">Metal-binding</keyword>
<evidence type="ECO:0000256" key="5">
    <source>
        <dbReference type="SAM" id="MobiDB-lite"/>
    </source>
</evidence>
<evidence type="ECO:0000256" key="2">
    <source>
        <dbReference type="ARBA" id="ARBA00022771"/>
    </source>
</evidence>
<proteinExistence type="predicted"/>
<feature type="region of interest" description="Disordered" evidence="5">
    <location>
        <begin position="106"/>
        <end position="161"/>
    </location>
</feature>
<evidence type="ECO:0000256" key="4">
    <source>
        <dbReference type="ARBA" id="ARBA00023125"/>
    </source>
</evidence>
<evidence type="ECO:0000256" key="1">
    <source>
        <dbReference type="ARBA" id="ARBA00022723"/>
    </source>
</evidence>
<protein>
    <submittedName>
        <fullName evidence="7">Transposable element P transposase</fullName>
    </submittedName>
</protein>
<feature type="compositionally biased region" description="Basic and acidic residues" evidence="5">
    <location>
        <begin position="106"/>
        <end position="117"/>
    </location>
</feature>
<evidence type="ECO:0000313" key="7">
    <source>
        <dbReference type="EMBL" id="KAK1905596.1"/>
    </source>
</evidence>
<dbReference type="InterPro" id="IPR048366">
    <property type="entry name" value="TNP-like_GBD"/>
</dbReference>
<dbReference type="Pfam" id="PF21787">
    <property type="entry name" value="TNP-like_RNaseH_N"/>
    <property type="match status" value="1"/>
</dbReference>
<feature type="compositionally biased region" description="Polar residues" evidence="5">
    <location>
        <begin position="142"/>
        <end position="152"/>
    </location>
</feature>
<dbReference type="InterPro" id="IPR006612">
    <property type="entry name" value="THAP_Znf"/>
</dbReference>
<evidence type="ECO:0000259" key="6">
    <source>
        <dbReference type="SMART" id="SM00980"/>
    </source>
</evidence>
<evidence type="ECO:0000256" key="3">
    <source>
        <dbReference type="ARBA" id="ARBA00022833"/>
    </source>
</evidence>
<accession>A0AAD9CR52</accession>
<feature type="domain" description="THAP-type" evidence="6">
    <location>
        <begin position="2"/>
        <end position="62"/>
    </location>
</feature>
<keyword evidence="8" id="KW-1185">Reference proteome</keyword>
<feature type="region of interest" description="Disordered" evidence="5">
    <location>
        <begin position="60"/>
        <end position="89"/>
    </location>
</feature>
<dbReference type="SUPFAM" id="SSF57716">
    <property type="entry name" value="Glucocorticoid receptor-like (DNA-binding domain)"/>
    <property type="match status" value="1"/>
</dbReference>
<dbReference type="AlphaFoldDB" id="A0AAD9CR52"/>
<name>A0AAD9CR52_DISEL</name>
<dbReference type="Proteomes" id="UP001228049">
    <property type="component" value="Unassembled WGS sequence"/>
</dbReference>
<dbReference type="GO" id="GO:0008270">
    <property type="term" value="F:zinc ion binding"/>
    <property type="evidence" value="ECO:0007669"/>
    <property type="project" value="UniProtKB-KW"/>
</dbReference>
<dbReference type="SMART" id="SM00980">
    <property type="entry name" value="THAP"/>
    <property type="match status" value="1"/>
</dbReference>
<keyword evidence="4" id="KW-0238">DNA-binding</keyword>
<dbReference type="Pfam" id="PF21788">
    <property type="entry name" value="TNP-like_GBD"/>
    <property type="match status" value="1"/>
</dbReference>
<organism evidence="7 8">
    <name type="scientific">Dissostichus eleginoides</name>
    <name type="common">Patagonian toothfish</name>
    <name type="synonym">Dissostichus amissus</name>
    <dbReference type="NCBI Taxonomy" id="100907"/>
    <lineage>
        <taxon>Eukaryota</taxon>
        <taxon>Metazoa</taxon>
        <taxon>Chordata</taxon>
        <taxon>Craniata</taxon>
        <taxon>Vertebrata</taxon>
        <taxon>Euteleostomi</taxon>
        <taxon>Actinopterygii</taxon>
        <taxon>Neopterygii</taxon>
        <taxon>Teleostei</taxon>
        <taxon>Neoteleostei</taxon>
        <taxon>Acanthomorphata</taxon>
        <taxon>Eupercaria</taxon>
        <taxon>Perciformes</taxon>
        <taxon>Notothenioidei</taxon>
        <taxon>Nototheniidae</taxon>
        <taxon>Dissostichus</taxon>
    </lineage>
</organism>
<sequence>MVGCAAFGCSNESIREGRTAENSRKLCHVHFEDDQFIGNKSGGNLRLRPDAVPTVFIHRPKPKRRKSTSRSMPPAVNVRNDDHTNYGTSNIEIQGDIEVEFQGNERDITDRESETDVSRLPAASMSGADNQEATLPEISVPGASQSGVSYEQASLPGSDGMSEMEKKCVLTLDEMSITPSVELHLGTGRLFGNTTLPGHKGQATHALVFMLAGATTRWKQVVSYHYSGNFTDGAVCQHIILNIVEAAASIGLHVVNITTDMGSPNRAMWKSFGVTYAKPWTAHPVKPHQHLYFMPDVPHVVKNLKSALVNGHVITIPQDVVDKEKLPSSVVSVGPLKDLVSYQEGMALKLAPKLSRGVLEPSHFEKMKVSSAMHVFSKSSSAALRYMVAEEHRPESYLTTAWFLETVDHWFDLMSLRNTVTALSHFKMEEYDKAIIFLRDSIHLFRGLKIGPKGSWKPVQTGLVMATTTILEVQHDLLRQGHKFVLTSRFTQDCLENTFSSIRLRNSVPTPVEFQYALRAVTVGQFLSPVHTGSYVEDGSDHLADFLDTQNSSCSPPDVLRVEQLVDLTTPPDITKTESCVLYHLAGYIVKRVISFSLCDKCQCALVKNVSDGENERAGLL</sequence>
<dbReference type="InterPro" id="IPR048365">
    <property type="entry name" value="TNP-like_RNaseH_N"/>
</dbReference>
<keyword evidence="3" id="KW-0862">Zinc</keyword>
<dbReference type="EMBL" id="JASDAP010000003">
    <property type="protein sequence ID" value="KAK1905596.1"/>
    <property type="molecule type" value="Genomic_DNA"/>
</dbReference>
<gene>
    <name evidence="7" type="ORF">KUDE01_012776</name>
</gene>